<feature type="region of interest" description="Disordered" evidence="1">
    <location>
        <begin position="38"/>
        <end position="63"/>
    </location>
</feature>
<dbReference type="InterPro" id="IPR009409">
    <property type="entry name" value="DUF1059"/>
</dbReference>
<comment type="caution">
    <text evidence="2">The sequence shown here is derived from an EMBL/GenBank/DDBJ whole genome shotgun (WGS) entry which is preliminary data.</text>
</comment>
<sequence>MTRKIADCRRYPSVMNCTLTISGEEDEVVRAAAEHAVSVHEHTDSPELRDQIRASLEDEKAAV</sequence>
<dbReference type="RefSeq" id="WP_124274395.1">
    <property type="nucleotide sequence ID" value="NZ_RDBM01000035.1"/>
</dbReference>
<dbReference type="EMBL" id="RDBM01000035">
    <property type="protein sequence ID" value="TXS27090.1"/>
    <property type="molecule type" value="Genomic_DNA"/>
</dbReference>
<dbReference type="AlphaFoldDB" id="A0A652KTS3"/>
<reference evidence="2" key="1">
    <citation type="submission" date="2018-10" db="EMBL/GenBank/DDBJ databases">
        <authorList>
            <person name="Hariharan J."/>
            <person name="Choudoir M.J."/>
            <person name="Diebold P."/>
            <person name="Panke-Buisse K."/>
            <person name="Campbell A.N."/>
            <person name="Buckley D.H."/>
        </authorList>
    </citation>
    <scope>NUCLEOTIDE SEQUENCE</scope>
    <source>
        <strain evidence="2">Gb1</strain>
    </source>
</reference>
<proteinExistence type="predicted"/>
<evidence type="ECO:0000256" key="1">
    <source>
        <dbReference type="SAM" id="MobiDB-lite"/>
    </source>
</evidence>
<accession>A0A652KTS3</accession>
<dbReference type="Pfam" id="PF06348">
    <property type="entry name" value="DUF1059"/>
    <property type="match status" value="1"/>
</dbReference>
<organism evidence="2">
    <name type="scientific">Streptomyces sp. gb1(2016)</name>
    <dbReference type="NCBI Taxonomy" id="1828321"/>
    <lineage>
        <taxon>Bacteria</taxon>
        <taxon>Bacillati</taxon>
        <taxon>Actinomycetota</taxon>
        <taxon>Actinomycetes</taxon>
        <taxon>Kitasatosporales</taxon>
        <taxon>Streptomycetaceae</taxon>
        <taxon>Streptomyces</taxon>
    </lineage>
</organism>
<gene>
    <name evidence="2" type="ORF">EAO74_13575</name>
</gene>
<protein>
    <submittedName>
        <fullName evidence="2">DUF1059 domain-containing protein</fullName>
    </submittedName>
</protein>
<evidence type="ECO:0000313" key="2">
    <source>
        <dbReference type="EMBL" id="TXS27090.1"/>
    </source>
</evidence>
<name>A0A652KTS3_9ACTN</name>